<proteinExistence type="predicted"/>
<keyword evidence="2" id="KW-1185">Reference proteome</keyword>
<dbReference type="Proteomes" id="UP001165064">
    <property type="component" value="Unassembled WGS sequence"/>
</dbReference>
<organism evidence="1 2">
    <name type="scientific">Ambrosiozyma monospora</name>
    <name type="common">Yeast</name>
    <name type="synonym">Endomycopsis monosporus</name>
    <dbReference type="NCBI Taxonomy" id="43982"/>
    <lineage>
        <taxon>Eukaryota</taxon>
        <taxon>Fungi</taxon>
        <taxon>Dikarya</taxon>
        <taxon>Ascomycota</taxon>
        <taxon>Saccharomycotina</taxon>
        <taxon>Pichiomycetes</taxon>
        <taxon>Pichiales</taxon>
        <taxon>Pichiaceae</taxon>
        <taxon>Ambrosiozyma</taxon>
    </lineage>
</organism>
<gene>
    <name evidence="1" type="ORF">Amon02_000726300</name>
</gene>
<name>A0ACB5TBN6_AMBMO</name>
<accession>A0ACB5TBN6</accession>
<evidence type="ECO:0000313" key="1">
    <source>
        <dbReference type="EMBL" id="GME84984.1"/>
    </source>
</evidence>
<dbReference type="EMBL" id="BSXS01005994">
    <property type="protein sequence ID" value="GME84984.1"/>
    <property type="molecule type" value="Genomic_DNA"/>
</dbReference>
<comment type="caution">
    <text evidence="1">The sequence shown here is derived from an EMBL/GenBank/DDBJ whole genome shotgun (WGS) entry which is preliminary data.</text>
</comment>
<sequence>MLDLWFDPDLKINTEEMTSFFEKELLVVLNEVSNDDTLTRLFYGFPQATNIVFDVSETADGSGATRKISDDKDLDCVFEPLGKVTEYFVNFLIKTLQSPNQLFKANIKI</sequence>
<protein>
    <submittedName>
        <fullName evidence="1">Unnamed protein product</fullName>
    </submittedName>
</protein>
<evidence type="ECO:0000313" key="2">
    <source>
        <dbReference type="Proteomes" id="UP001165064"/>
    </source>
</evidence>
<reference evidence="1" key="1">
    <citation type="submission" date="2023-04" db="EMBL/GenBank/DDBJ databases">
        <title>Ambrosiozyma monospora NBRC 10751.</title>
        <authorList>
            <person name="Ichikawa N."/>
            <person name="Sato H."/>
            <person name="Tonouchi N."/>
        </authorList>
    </citation>
    <scope>NUCLEOTIDE SEQUENCE</scope>
    <source>
        <strain evidence="1">NBRC 10751</strain>
    </source>
</reference>